<keyword evidence="3" id="KW-0378">Hydrolase</keyword>
<dbReference type="RefSeq" id="WP_330483349.1">
    <property type="nucleotide sequence ID" value="NZ_JAZBJZ010000028.1"/>
</dbReference>
<dbReference type="EMBL" id="JAZBJZ010000028">
    <property type="protein sequence ID" value="MEE3716921.1"/>
    <property type="molecule type" value="Genomic_DNA"/>
</dbReference>
<dbReference type="InterPro" id="IPR011059">
    <property type="entry name" value="Metal-dep_hydrolase_composite"/>
</dbReference>
<dbReference type="SUPFAM" id="SSF51556">
    <property type="entry name" value="Metallo-dependent hydrolases"/>
    <property type="match status" value="1"/>
</dbReference>
<dbReference type="GO" id="GO:0004151">
    <property type="term" value="F:dihydroorotase activity"/>
    <property type="evidence" value="ECO:0007669"/>
    <property type="project" value="UniProtKB-EC"/>
</dbReference>
<evidence type="ECO:0000259" key="2">
    <source>
        <dbReference type="Pfam" id="PF12890"/>
    </source>
</evidence>
<dbReference type="GO" id="GO:0006145">
    <property type="term" value="P:purine nucleobase catabolic process"/>
    <property type="evidence" value="ECO:0007669"/>
    <property type="project" value="TreeGrafter"/>
</dbReference>
<keyword evidence="4" id="KW-1185">Reference proteome</keyword>
<dbReference type="EC" id="3.5.2.3" evidence="3"/>
<evidence type="ECO:0000313" key="4">
    <source>
        <dbReference type="Proteomes" id="UP001333818"/>
    </source>
</evidence>
<dbReference type="PANTHER" id="PTHR43668">
    <property type="entry name" value="ALLANTOINASE"/>
    <property type="match status" value="1"/>
</dbReference>
<dbReference type="Gene3D" id="2.30.40.10">
    <property type="entry name" value="Urease, subunit C, domain 1"/>
    <property type="match status" value="1"/>
</dbReference>
<dbReference type="Pfam" id="PF12890">
    <property type="entry name" value="DHOase"/>
    <property type="match status" value="1"/>
</dbReference>
<dbReference type="AlphaFoldDB" id="A0AAW9PVW5"/>
<sequence>MQCPTLFRQTRILDAVAQTDYLAEVLLATDGKFHVGVDRAQIPEGTEISDLTGLVLGTGLVDLYSTSGEPGFEQRETLASLAEAARRGGFAKVGILPHTQPAIDDIAALEFWRSQKHLPFMPWGAITKGCEGKQIADLAELAEFVVGFTDAKPIANLALVRRAMEYIKPLGKPIVLMPQDLSLVASGVMREGKWSLQYGLSGIPDIAETSALAALLELVRLTHTPTHFMRISSARSVELIVQAKADGLPVTASVPWLNLWLEDKDLHSYDPNLRLIPALGSEADRRALIAGVKSGAIDAIAIDHTPYTYEEKTVAFEVAPAGAIGLELALPMLWQQLVETGLLTGLELWQAMSARPAQCLNLNSDQLSLQTLFDPNQSWTVTASAIASLSHNTPCLGKVAIGKVI</sequence>
<gene>
    <name evidence="3" type="ORF">V2H45_09210</name>
</gene>
<keyword evidence="1" id="KW-0665">Pyrimidine biosynthesis</keyword>
<dbReference type="Gene3D" id="3.20.20.140">
    <property type="entry name" value="Metal-dependent hydrolases"/>
    <property type="match status" value="1"/>
</dbReference>
<evidence type="ECO:0000313" key="3">
    <source>
        <dbReference type="EMBL" id="MEE3716921.1"/>
    </source>
</evidence>
<accession>A0AAW9PVW5</accession>
<dbReference type="Proteomes" id="UP001333818">
    <property type="component" value="Unassembled WGS sequence"/>
</dbReference>
<feature type="domain" description="Dihydroorotase catalytic" evidence="2">
    <location>
        <begin position="55"/>
        <end position="215"/>
    </location>
</feature>
<dbReference type="GO" id="GO:0046872">
    <property type="term" value="F:metal ion binding"/>
    <property type="evidence" value="ECO:0007669"/>
    <property type="project" value="InterPro"/>
</dbReference>
<dbReference type="CDD" id="cd01317">
    <property type="entry name" value="DHOase_IIa"/>
    <property type="match status" value="1"/>
</dbReference>
<evidence type="ECO:0000256" key="1">
    <source>
        <dbReference type="ARBA" id="ARBA00022975"/>
    </source>
</evidence>
<dbReference type="GO" id="GO:0005737">
    <property type="term" value="C:cytoplasm"/>
    <property type="evidence" value="ECO:0007669"/>
    <property type="project" value="TreeGrafter"/>
</dbReference>
<dbReference type="NCBIfam" id="NF005614">
    <property type="entry name" value="PRK07369.1"/>
    <property type="match status" value="1"/>
</dbReference>
<protein>
    <submittedName>
        <fullName evidence="3">Dihydroorotase</fullName>
        <ecNumber evidence="3">3.5.2.3</ecNumber>
    </submittedName>
</protein>
<dbReference type="PANTHER" id="PTHR43668:SF2">
    <property type="entry name" value="ALLANTOINASE"/>
    <property type="match status" value="1"/>
</dbReference>
<dbReference type="GO" id="GO:0006221">
    <property type="term" value="P:pyrimidine nucleotide biosynthetic process"/>
    <property type="evidence" value="ECO:0007669"/>
    <property type="project" value="UniProtKB-KW"/>
</dbReference>
<dbReference type="InterPro" id="IPR004722">
    <property type="entry name" value="DHOase"/>
</dbReference>
<dbReference type="InterPro" id="IPR050138">
    <property type="entry name" value="DHOase/Allantoinase_Hydrolase"/>
</dbReference>
<comment type="caution">
    <text evidence="3">The sequence shown here is derived from an EMBL/GenBank/DDBJ whole genome shotgun (WGS) entry which is preliminary data.</text>
</comment>
<dbReference type="InterPro" id="IPR024403">
    <property type="entry name" value="DHOase_cat"/>
</dbReference>
<reference evidence="3" key="1">
    <citation type="submission" date="2024-01" db="EMBL/GenBank/DDBJ databases">
        <title>Bank of Algae and Cyanobacteria of the Azores (BACA) strain genomes.</title>
        <authorList>
            <person name="Luz R."/>
            <person name="Cordeiro R."/>
            <person name="Fonseca A."/>
            <person name="Goncalves V."/>
        </authorList>
    </citation>
    <scope>NUCLEOTIDE SEQUENCE</scope>
    <source>
        <strain evidence="3">BACA0141</strain>
    </source>
</reference>
<organism evidence="3 4">
    <name type="scientific">Tumidithrix elongata BACA0141</name>
    <dbReference type="NCBI Taxonomy" id="2716417"/>
    <lineage>
        <taxon>Bacteria</taxon>
        <taxon>Bacillati</taxon>
        <taxon>Cyanobacteriota</taxon>
        <taxon>Cyanophyceae</taxon>
        <taxon>Pseudanabaenales</taxon>
        <taxon>Pseudanabaenaceae</taxon>
        <taxon>Tumidithrix</taxon>
        <taxon>Tumidithrix elongata</taxon>
    </lineage>
</organism>
<proteinExistence type="predicted"/>
<dbReference type="GO" id="GO:0004038">
    <property type="term" value="F:allantoinase activity"/>
    <property type="evidence" value="ECO:0007669"/>
    <property type="project" value="TreeGrafter"/>
</dbReference>
<dbReference type="InterPro" id="IPR032466">
    <property type="entry name" value="Metal_Hydrolase"/>
</dbReference>
<dbReference type="NCBIfam" id="TIGR00857">
    <property type="entry name" value="pyrC_multi"/>
    <property type="match status" value="1"/>
</dbReference>
<name>A0AAW9PVW5_9CYAN</name>